<dbReference type="STRING" id="1237149.C900_00236"/>
<organism evidence="1 2">
    <name type="scientific">Fulvivirga imtechensis AK7</name>
    <dbReference type="NCBI Taxonomy" id="1237149"/>
    <lineage>
        <taxon>Bacteria</taxon>
        <taxon>Pseudomonadati</taxon>
        <taxon>Bacteroidota</taxon>
        <taxon>Cytophagia</taxon>
        <taxon>Cytophagales</taxon>
        <taxon>Fulvivirgaceae</taxon>
        <taxon>Fulvivirga</taxon>
    </lineage>
</organism>
<gene>
    <name evidence="1" type="ORF">C900_00236</name>
</gene>
<dbReference type="AlphaFoldDB" id="L8JK00"/>
<reference evidence="1 2" key="1">
    <citation type="submission" date="2012-12" db="EMBL/GenBank/DDBJ databases">
        <title>Genome assembly of Fulvivirga imtechensis AK7.</title>
        <authorList>
            <person name="Nupur N."/>
            <person name="Khatri I."/>
            <person name="Kumar R."/>
            <person name="Subramanian S."/>
            <person name="Pinnaka A."/>
        </authorList>
    </citation>
    <scope>NUCLEOTIDE SEQUENCE [LARGE SCALE GENOMIC DNA]</scope>
    <source>
        <strain evidence="1 2">AK7</strain>
    </source>
</reference>
<name>L8JK00_9BACT</name>
<sequence length="38" mass="4304">MTINTTPINPTTKFKINISDDLSPKLVPPVKTFLKRSF</sequence>
<comment type="caution">
    <text evidence="1">The sequence shown here is derived from an EMBL/GenBank/DDBJ whole genome shotgun (WGS) entry which is preliminary data.</text>
</comment>
<dbReference type="Proteomes" id="UP000011135">
    <property type="component" value="Unassembled WGS sequence"/>
</dbReference>
<proteinExistence type="predicted"/>
<evidence type="ECO:0000313" key="2">
    <source>
        <dbReference type="Proteomes" id="UP000011135"/>
    </source>
</evidence>
<accession>L8JK00</accession>
<dbReference type="EMBL" id="AMZN01000107">
    <property type="protein sequence ID" value="ELR68588.1"/>
    <property type="molecule type" value="Genomic_DNA"/>
</dbReference>
<protein>
    <submittedName>
        <fullName evidence="1">Uncharacterized protein</fullName>
    </submittedName>
</protein>
<evidence type="ECO:0000313" key="1">
    <source>
        <dbReference type="EMBL" id="ELR68588.1"/>
    </source>
</evidence>
<keyword evidence="2" id="KW-1185">Reference proteome</keyword>